<dbReference type="AlphaFoldDB" id="A0A511J544"/>
<dbReference type="EMBL" id="BJWF01000050">
    <property type="protein sequence ID" value="GEL93120.1"/>
    <property type="molecule type" value="Genomic_DNA"/>
</dbReference>
<evidence type="ECO:0000313" key="1">
    <source>
        <dbReference type="EMBL" id="GEL93120.1"/>
    </source>
</evidence>
<reference evidence="1 2" key="1">
    <citation type="submission" date="2019-07" db="EMBL/GenBank/DDBJ databases">
        <title>Whole genome shotgun sequence of Enterococcus villorum NBRC 100699.</title>
        <authorList>
            <person name="Hosoyama A."/>
            <person name="Uohara A."/>
            <person name="Ohji S."/>
            <person name="Ichikawa N."/>
        </authorList>
    </citation>
    <scope>NUCLEOTIDE SEQUENCE [LARGE SCALE GENOMIC DNA]</scope>
    <source>
        <strain evidence="1 2">NBRC 100699</strain>
    </source>
</reference>
<name>A0A511J544_9ENTE</name>
<comment type="caution">
    <text evidence="1">The sequence shown here is derived from an EMBL/GenBank/DDBJ whole genome shotgun (WGS) entry which is preliminary data.</text>
</comment>
<evidence type="ECO:0000313" key="2">
    <source>
        <dbReference type="Proteomes" id="UP000321830"/>
    </source>
</evidence>
<proteinExistence type="predicted"/>
<gene>
    <name evidence="1" type="primary">pi240</name>
    <name evidence="1" type="ORF">EVI01_24570</name>
</gene>
<dbReference type="RefSeq" id="WP_146811710.1">
    <property type="nucleotide sequence ID" value="NZ_BJWF01000050.1"/>
</dbReference>
<sequence length="120" mass="13533">MEKTIKIGATEIRLASNAATPLRYKMQFGSDFFADLLTLAKALDNQNEDGSFNLNDISYDDLKRVELTLLYNFVWTYAKAVDSTIPDPITWLESLDSLPLADFAGELQELISHSIQTKKK</sequence>
<evidence type="ECO:0008006" key="3">
    <source>
        <dbReference type="Google" id="ProtNLM"/>
    </source>
</evidence>
<protein>
    <recommendedName>
        <fullName evidence="3">Prophage pi2 protein 40</fullName>
    </recommendedName>
</protein>
<dbReference type="Proteomes" id="UP000321830">
    <property type="component" value="Unassembled WGS sequence"/>
</dbReference>
<organism evidence="1 2">
    <name type="scientific">Enterococcus villorum</name>
    <dbReference type="NCBI Taxonomy" id="112904"/>
    <lineage>
        <taxon>Bacteria</taxon>
        <taxon>Bacillati</taxon>
        <taxon>Bacillota</taxon>
        <taxon>Bacilli</taxon>
        <taxon>Lactobacillales</taxon>
        <taxon>Enterococcaceae</taxon>
        <taxon>Enterococcus</taxon>
    </lineage>
</organism>
<accession>A0A511J544</accession>